<dbReference type="GO" id="GO:0015199">
    <property type="term" value="F:amino-acid betaine transmembrane transporter activity"/>
    <property type="evidence" value="ECO:0007669"/>
    <property type="project" value="TreeGrafter"/>
</dbReference>
<dbReference type="GO" id="GO:0031460">
    <property type="term" value="P:glycine betaine transport"/>
    <property type="evidence" value="ECO:0007669"/>
    <property type="project" value="TreeGrafter"/>
</dbReference>
<evidence type="ECO:0000256" key="9">
    <source>
        <dbReference type="SAM" id="Phobius"/>
    </source>
</evidence>
<dbReference type="InterPro" id="IPR037185">
    <property type="entry name" value="EmrE-like"/>
</dbReference>
<evidence type="ECO:0000256" key="3">
    <source>
        <dbReference type="ARBA" id="ARBA00022475"/>
    </source>
</evidence>
<evidence type="ECO:0000256" key="1">
    <source>
        <dbReference type="ARBA" id="ARBA00004651"/>
    </source>
</evidence>
<dbReference type="Pfam" id="PF00893">
    <property type="entry name" value="Multi_Drug_Res"/>
    <property type="match status" value="1"/>
</dbReference>
<dbReference type="GO" id="GO:0015220">
    <property type="term" value="F:choline transmembrane transporter activity"/>
    <property type="evidence" value="ECO:0007669"/>
    <property type="project" value="TreeGrafter"/>
</dbReference>
<dbReference type="PANTHER" id="PTHR30561:SF1">
    <property type="entry name" value="MULTIDRUG TRANSPORTER EMRE"/>
    <property type="match status" value="1"/>
</dbReference>
<evidence type="ECO:0000256" key="2">
    <source>
        <dbReference type="ARBA" id="ARBA00022448"/>
    </source>
</evidence>
<keyword evidence="6 9" id="KW-0472">Membrane</keyword>
<evidence type="ECO:0000256" key="5">
    <source>
        <dbReference type="ARBA" id="ARBA00022989"/>
    </source>
</evidence>
<dbReference type="GO" id="GO:1990961">
    <property type="term" value="P:xenobiotic detoxification by transmembrane export across the plasma membrane"/>
    <property type="evidence" value="ECO:0007669"/>
    <property type="project" value="UniProtKB-ARBA"/>
</dbReference>
<evidence type="ECO:0000256" key="8">
    <source>
        <dbReference type="RuleBase" id="RU003942"/>
    </source>
</evidence>
<evidence type="ECO:0000313" key="10">
    <source>
        <dbReference type="EMBL" id="SNR68677.1"/>
    </source>
</evidence>
<feature type="transmembrane region" description="Helical" evidence="9">
    <location>
        <begin position="58"/>
        <end position="79"/>
    </location>
</feature>
<gene>
    <name evidence="10" type="ORF">SAMN06269173_105121</name>
</gene>
<comment type="similarity">
    <text evidence="7 8">Belongs to the drug/metabolite transporter (DMT) superfamily. Small multidrug resistance (SMR) (TC 2.A.7.1) family.</text>
</comment>
<feature type="transmembrane region" description="Helical" evidence="9">
    <location>
        <begin position="85"/>
        <end position="104"/>
    </location>
</feature>
<dbReference type="FunFam" id="1.10.3730.20:FF:000001">
    <property type="entry name" value="Quaternary ammonium compound resistance transporter SugE"/>
    <property type="match status" value="1"/>
</dbReference>
<dbReference type="PANTHER" id="PTHR30561">
    <property type="entry name" value="SMR FAMILY PROTON-DEPENDENT DRUG EFFLUX TRANSPORTER SUGE"/>
    <property type="match status" value="1"/>
</dbReference>
<evidence type="ECO:0000313" key="11">
    <source>
        <dbReference type="Proteomes" id="UP000198310"/>
    </source>
</evidence>
<accession>A0A238YC19</accession>
<keyword evidence="2" id="KW-0813">Transport</keyword>
<sequence>MKNWLILLLAIVSETIATSALKASEGFTRLWPSVIVVIGYGVAFYCMSLTIKVIPVGIAYAIWSGVGILLITLVGVVLYKQVPDAPAILGLLLILSGIVVIQVFSKTASH</sequence>
<keyword evidence="3" id="KW-1003">Cell membrane</keyword>
<dbReference type="Gene3D" id="1.10.3730.20">
    <property type="match status" value="1"/>
</dbReference>
<dbReference type="AlphaFoldDB" id="A0A238YC19"/>
<feature type="transmembrane region" description="Helical" evidence="9">
    <location>
        <begin position="30"/>
        <end position="51"/>
    </location>
</feature>
<evidence type="ECO:0000256" key="6">
    <source>
        <dbReference type="ARBA" id="ARBA00023136"/>
    </source>
</evidence>
<dbReference type="InterPro" id="IPR045324">
    <property type="entry name" value="Small_multidrug_res"/>
</dbReference>
<proteinExistence type="inferred from homology"/>
<keyword evidence="4 8" id="KW-0812">Transmembrane</keyword>
<comment type="subcellular location">
    <subcellularLocation>
        <location evidence="1 8">Cell membrane</location>
        <topology evidence="1 8">Multi-pass membrane protein</topology>
    </subcellularLocation>
</comment>
<protein>
    <submittedName>
        <fullName evidence="10">Small multidrug resistance pump</fullName>
    </submittedName>
</protein>
<dbReference type="GO" id="GO:0015297">
    <property type="term" value="F:antiporter activity"/>
    <property type="evidence" value="ECO:0007669"/>
    <property type="project" value="TreeGrafter"/>
</dbReference>
<dbReference type="EMBL" id="FZNS01000005">
    <property type="protein sequence ID" value="SNR68677.1"/>
    <property type="molecule type" value="Genomic_DNA"/>
</dbReference>
<keyword evidence="11" id="KW-1185">Reference proteome</keyword>
<dbReference type="InterPro" id="IPR000390">
    <property type="entry name" value="Small_drug/metabolite_transptr"/>
</dbReference>
<dbReference type="RefSeq" id="WP_045687389.1">
    <property type="nucleotide sequence ID" value="NZ_FZNS01000005.1"/>
</dbReference>
<dbReference type="GO" id="GO:0005886">
    <property type="term" value="C:plasma membrane"/>
    <property type="evidence" value="ECO:0007669"/>
    <property type="project" value="UniProtKB-SubCell"/>
</dbReference>
<evidence type="ECO:0000256" key="7">
    <source>
        <dbReference type="ARBA" id="ARBA00038032"/>
    </source>
</evidence>
<name>A0A238YC19_9BACT</name>
<keyword evidence="5 9" id="KW-1133">Transmembrane helix</keyword>
<organism evidence="10 11">
    <name type="scientific">Hymenobacter mucosus</name>
    <dbReference type="NCBI Taxonomy" id="1411120"/>
    <lineage>
        <taxon>Bacteria</taxon>
        <taxon>Pseudomonadati</taxon>
        <taxon>Bacteroidota</taxon>
        <taxon>Cytophagia</taxon>
        <taxon>Cytophagales</taxon>
        <taxon>Hymenobacteraceae</taxon>
        <taxon>Hymenobacter</taxon>
    </lineage>
</organism>
<reference evidence="11" key="1">
    <citation type="submission" date="2017-06" db="EMBL/GenBank/DDBJ databases">
        <authorList>
            <person name="Varghese N."/>
            <person name="Submissions S."/>
        </authorList>
    </citation>
    <scope>NUCLEOTIDE SEQUENCE [LARGE SCALE GENOMIC DNA]</scope>
    <source>
        <strain evidence="11">DSM 28041</strain>
    </source>
</reference>
<evidence type="ECO:0000256" key="4">
    <source>
        <dbReference type="ARBA" id="ARBA00022692"/>
    </source>
</evidence>
<dbReference type="Proteomes" id="UP000198310">
    <property type="component" value="Unassembled WGS sequence"/>
</dbReference>
<dbReference type="SUPFAM" id="SSF103481">
    <property type="entry name" value="Multidrug resistance efflux transporter EmrE"/>
    <property type="match status" value="1"/>
</dbReference>